<protein>
    <recommendedName>
        <fullName evidence="3">Restriction endonuclease</fullName>
    </recommendedName>
</protein>
<evidence type="ECO:0000313" key="1">
    <source>
        <dbReference type="EMBL" id="PJA62339.1"/>
    </source>
</evidence>
<evidence type="ECO:0008006" key="3">
    <source>
        <dbReference type="Google" id="ProtNLM"/>
    </source>
</evidence>
<dbReference type="AlphaFoldDB" id="A0A2M7YH91"/>
<reference evidence="2" key="1">
    <citation type="submission" date="2017-09" db="EMBL/GenBank/DDBJ databases">
        <title>Depth-based differentiation of microbial function through sediment-hosted aquifers and enrichment of novel symbionts in the deep terrestrial subsurface.</title>
        <authorList>
            <person name="Probst A.J."/>
            <person name="Ladd B."/>
            <person name="Jarett J.K."/>
            <person name="Geller-Mcgrath D.E."/>
            <person name="Sieber C.M.K."/>
            <person name="Emerson J.B."/>
            <person name="Anantharaman K."/>
            <person name="Thomas B.C."/>
            <person name="Malmstrom R."/>
            <person name="Stieglmeier M."/>
            <person name="Klingl A."/>
            <person name="Woyke T."/>
            <person name="Ryan C.M."/>
            <person name="Banfield J.F."/>
        </authorList>
    </citation>
    <scope>NUCLEOTIDE SEQUENCE [LARGE SCALE GENOMIC DNA]</scope>
</reference>
<sequence>MDLKQLRQYLENLSENLKPKNHQLLTARLGSLKSVFPFNEYEYILMFLRDKEIITFQQYEELRKKYVSSNPYLELYGIAPRTFGEIWGHPHVMDIDNRFKKPNKELDSTYEGQYDLWFEGIKVEIKACRAINTKKRGNIMEKALRYDSDEPFWMNYQQIKADMADAFVFIGVWVDKIVYWVMSKKEIKKNRYLSPQHRGGIEYQIGITHKNISEFDVYKVEPNKLGDVVLKKGKRR</sequence>
<dbReference type="Proteomes" id="UP000229213">
    <property type="component" value="Unassembled WGS sequence"/>
</dbReference>
<evidence type="ECO:0000313" key="2">
    <source>
        <dbReference type="Proteomes" id="UP000229213"/>
    </source>
</evidence>
<proteinExistence type="predicted"/>
<accession>A0A2M7YH91</accession>
<gene>
    <name evidence="1" type="ORF">CO162_01610</name>
</gene>
<organism evidence="1 2">
    <name type="scientific">bacterium (Candidatus Ratteibacteria) CG_4_9_14_3_um_filter_41_21</name>
    <dbReference type="NCBI Taxonomy" id="2014289"/>
    <lineage>
        <taxon>Bacteria</taxon>
        <taxon>Candidatus Ratteibacteria</taxon>
    </lineage>
</organism>
<dbReference type="EMBL" id="PFWI01000051">
    <property type="protein sequence ID" value="PJA62339.1"/>
    <property type="molecule type" value="Genomic_DNA"/>
</dbReference>
<comment type="caution">
    <text evidence="1">The sequence shown here is derived from an EMBL/GenBank/DDBJ whole genome shotgun (WGS) entry which is preliminary data.</text>
</comment>
<name>A0A2M7YH91_9BACT</name>